<evidence type="ECO:0000256" key="6">
    <source>
        <dbReference type="PROSITE-ProRule" id="PRU00309"/>
    </source>
</evidence>
<evidence type="ECO:0000313" key="8">
    <source>
        <dbReference type="EnsemblMetazoa" id="XP_038068667.1"/>
    </source>
</evidence>
<feature type="domain" description="THAP-type" evidence="7">
    <location>
        <begin position="1"/>
        <end position="89"/>
    </location>
</feature>
<dbReference type="OMA" id="IVPHEIN"/>
<dbReference type="InterPro" id="IPR027805">
    <property type="entry name" value="Transposase_HTH_dom"/>
</dbReference>
<dbReference type="AlphaFoldDB" id="A0A914AY87"/>
<dbReference type="Pfam" id="PF13613">
    <property type="entry name" value="HTH_Tnp_4"/>
    <property type="match status" value="1"/>
</dbReference>
<evidence type="ECO:0000256" key="4">
    <source>
        <dbReference type="ARBA" id="ARBA00022833"/>
    </source>
</evidence>
<evidence type="ECO:0000256" key="5">
    <source>
        <dbReference type="ARBA" id="ARBA00023125"/>
    </source>
</evidence>
<dbReference type="Pfam" id="PF13359">
    <property type="entry name" value="DDE_Tnp_4"/>
    <property type="match status" value="1"/>
</dbReference>
<dbReference type="Pfam" id="PF05485">
    <property type="entry name" value="THAP"/>
    <property type="match status" value="1"/>
</dbReference>
<keyword evidence="4" id="KW-0862">Zinc</keyword>
<dbReference type="EnsemblMetazoa" id="XM_038212739.1">
    <property type="protein sequence ID" value="XP_038068667.1"/>
    <property type="gene ID" value="LOC119738024"/>
</dbReference>
<dbReference type="PROSITE" id="PS50950">
    <property type="entry name" value="ZF_THAP"/>
    <property type="match status" value="1"/>
</dbReference>
<keyword evidence="2" id="KW-0479">Metal-binding</keyword>
<organism evidence="8 9">
    <name type="scientific">Patiria miniata</name>
    <name type="common">Bat star</name>
    <name type="synonym">Asterina miniata</name>
    <dbReference type="NCBI Taxonomy" id="46514"/>
    <lineage>
        <taxon>Eukaryota</taxon>
        <taxon>Metazoa</taxon>
        <taxon>Echinodermata</taxon>
        <taxon>Eleutherozoa</taxon>
        <taxon>Asterozoa</taxon>
        <taxon>Asteroidea</taxon>
        <taxon>Valvatacea</taxon>
        <taxon>Valvatida</taxon>
        <taxon>Asterinidae</taxon>
        <taxon>Patiria</taxon>
    </lineage>
</organism>
<evidence type="ECO:0000256" key="3">
    <source>
        <dbReference type="ARBA" id="ARBA00022771"/>
    </source>
</evidence>
<dbReference type="RefSeq" id="XP_038068667.1">
    <property type="nucleotide sequence ID" value="XM_038212739.1"/>
</dbReference>
<keyword evidence="5 6" id="KW-0238">DNA-binding</keyword>
<dbReference type="GeneID" id="119738024"/>
<dbReference type="GO" id="GO:0003677">
    <property type="term" value="F:DNA binding"/>
    <property type="evidence" value="ECO:0007669"/>
    <property type="project" value="UniProtKB-UniRule"/>
</dbReference>
<evidence type="ECO:0000256" key="2">
    <source>
        <dbReference type="ARBA" id="ARBA00022723"/>
    </source>
</evidence>
<dbReference type="Proteomes" id="UP000887568">
    <property type="component" value="Unplaced"/>
</dbReference>
<reference evidence="8" key="1">
    <citation type="submission" date="2022-11" db="UniProtKB">
        <authorList>
            <consortium name="EnsemblMetazoa"/>
        </authorList>
    </citation>
    <scope>IDENTIFICATION</scope>
</reference>
<dbReference type="InterPro" id="IPR006612">
    <property type="entry name" value="THAP_Znf"/>
</dbReference>
<evidence type="ECO:0000256" key="1">
    <source>
        <dbReference type="ARBA" id="ARBA00001968"/>
    </source>
</evidence>
<protein>
    <recommendedName>
        <fullName evidence="7">THAP-type domain-containing protein</fullName>
    </recommendedName>
</protein>
<dbReference type="PANTHER" id="PTHR23080">
    <property type="entry name" value="THAP DOMAIN PROTEIN"/>
    <property type="match status" value="1"/>
</dbReference>
<accession>A0A914AY87</accession>
<dbReference type="GO" id="GO:0008270">
    <property type="term" value="F:zinc ion binding"/>
    <property type="evidence" value="ECO:0007669"/>
    <property type="project" value="UniProtKB-KW"/>
</dbReference>
<comment type="cofactor">
    <cofactor evidence="1">
        <name>a divalent metal cation</name>
        <dbReference type="ChEBI" id="CHEBI:60240"/>
    </cofactor>
</comment>
<keyword evidence="3 6" id="KW-0863">Zinc-finger</keyword>
<sequence length="495" mass="55393">MPAVCAVYGCGSRRHSDGVRFCRIPQIKLHRGDHERELTEKRRRLWIAAIGGPVKDFGESASVCSRHFVSGKSAGNWETSSVDWVPTLCLGADDGLRLRYGRAKKRGIVPHEINADDVAQKRKCSQPVKTVRHLLQILRNQPNEVNEPHHDTGNARPNFQDVMSQTHLTGQVSHIVNQDEHISRLRDQAELTRSVSQASLAGNDEQVRYYTGLPTYTIVVAIFNLVSPNIDVTHRSAMSKFQQMMIVLMRLKLNLSECDLAYRFDVAQSTISRVFKLTLDVLFTRLNHFILWPEREELRLAMPMQFREHFGKRVAVIIDCFEIFIDRPPNLSAGAQTCSNYKHHSTIKYLIGITPQGAISYLSNAWGGKISDKHIIEDCGVLMKLEPGDLVLADCGFDIAESVGMQCAEVKPPAFTGGKKQLAPAEIKVTSNIAHVRSHVQRCIGNVRKKYGILGGQIPVDYLETKDSQGWTTMDKIARLSCALTNLSNSVVSLN</sequence>
<proteinExistence type="predicted"/>
<dbReference type="SMART" id="SM00980">
    <property type="entry name" value="THAP"/>
    <property type="match status" value="1"/>
</dbReference>
<keyword evidence="9" id="KW-1185">Reference proteome</keyword>
<dbReference type="InterPro" id="IPR027806">
    <property type="entry name" value="HARBI1_dom"/>
</dbReference>
<evidence type="ECO:0000259" key="7">
    <source>
        <dbReference type="PROSITE" id="PS50950"/>
    </source>
</evidence>
<name>A0A914AY87_PATMI</name>
<dbReference type="OrthoDB" id="6369483at2759"/>
<dbReference type="SUPFAM" id="SSF57716">
    <property type="entry name" value="Glucocorticoid receptor-like (DNA-binding domain)"/>
    <property type="match status" value="1"/>
</dbReference>
<evidence type="ECO:0000313" key="9">
    <source>
        <dbReference type="Proteomes" id="UP000887568"/>
    </source>
</evidence>